<keyword evidence="2 3" id="KW-1015">Disulfide bond</keyword>
<dbReference type="InterPro" id="IPR015526">
    <property type="entry name" value="Frizzled/SFRP"/>
</dbReference>
<dbReference type="PANTHER" id="PTHR11309:SF97">
    <property type="entry name" value="SECRETED FRIZZLED-RELATED PROTEIN 3"/>
    <property type="match status" value="1"/>
</dbReference>
<dbReference type="GO" id="GO:0035567">
    <property type="term" value="P:non-canonical Wnt signaling pathway"/>
    <property type="evidence" value="ECO:0007669"/>
    <property type="project" value="TreeGrafter"/>
</dbReference>
<dbReference type="STRING" id="28743.ENSCVAP00000016777"/>
<dbReference type="InterPro" id="IPR020067">
    <property type="entry name" value="Frizzled_dom"/>
</dbReference>
<dbReference type="GO" id="GO:0005737">
    <property type="term" value="C:cytoplasm"/>
    <property type="evidence" value="ECO:0007669"/>
    <property type="project" value="TreeGrafter"/>
</dbReference>
<dbReference type="GO" id="GO:0005615">
    <property type="term" value="C:extracellular space"/>
    <property type="evidence" value="ECO:0007669"/>
    <property type="project" value="TreeGrafter"/>
</dbReference>
<reference evidence="6" key="1">
    <citation type="submission" date="2025-08" db="UniProtKB">
        <authorList>
            <consortium name="Ensembl"/>
        </authorList>
    </citation>
    <scope>IDENTIFICATION</scope>
</reference>
<dbReference type="GO" id="GO:0017147">
    <property type="term" value="F:Wnt-protein binding"/>
    <property type="evidence" value="ECO:0007669"/>
    <property type="project" value="TreeGrafter"/>
</dbReference>
<dbReference type="Proteomes" id="UP000265020">
    <property type="component" value="Unassembled WGS sequence"/>
</dbReference>
<dbReference type="GeneTree" id="ENSGT00940000166686"/>
<dbReference type="PROSITE" id="PS50038">
    <property type="entry name" value="FZ"/>
    <property type="match status" value="1"/>
</dbReference>
<dbReference type="Gene3D" id="1.10.2000.10">
    <property type="entry name" value="Frizzled cysteine-rich domain"/>
    <property type="match status" value="1"/>
</dbReference>
<sequence>MKHKDNTKSKRNKSGHKSQEEAKLAIQQFVPLIKVECSPHLKPFLCSVFTPQCVSGRAQPPCRTLCEQARSGCGRLMNSLGSPWPEALKCESFTTESCEEVRMHSLSLKFRAMFSRG</sequence>
<keyword evidence="1" id="KW-0217">Developmental protein</keyword>
<evidence type="ECO:0000256" key="3">
    <source>
        <dbReference type="PROSITE-ProRule" id="PRU00090"/>
    </source>
</evidence>
<dbReference type="InterPro" id="IPR036790">
    <property type="entry name" value="Frizzled_dom_sf"/>
</dbReference>
<organism evidence="6 7">
    <name type="scientific">Cyprinodon variegatus</name>
    <name type="common">Sheepshead minnow</name>
    <dbReference type="NCBI Taxonomy" id="28743"/>
    <lineage>
        <taxon>Eukaryota</taxon>
        <taxon>Metazoa</taxon>
        <taxon>Chordata</taxon>
        <taxon>Craniata</taxon>
        <taxon>Vertebrata</taxon>
        <taxon>Euteleostomi</taxon>
        <taxon>Actinopterygii</taxon>
        <taxon>Neopterygii</taxon>
        <taxon>Teleostei</taxon>
        <taxon>Neoteleostei</taxon>
        <taxon>Acanthomorphata</taxon>
        <taxon>Ovalentaria</taxon>
        <taxon>Atherinomorphae</taxon>
        <taxon>Cyprinodontiformes</taxon>
        <taxon>Cyprinodontidae</taxon>
        <taxon>Cyprinodon</taxon>
    </lineage>
</organism>
<evidence type="ECO:0000256" key="4">
    <source>
        <dbReference type="SAM" id="MobiDB-lite"/>
    </source>
</evidence>
<dbReference type="PANTHER" id="PTHR11309">
    <property type="entry name" value="FRIZZLED"/>
    <property type="match status" value="1"/>
</dbReference>
<feature type="disulfide bond" evidence="3">
    <location>
        <begin position="66"/>
        <end position="90"/>
    </location>
</feature>
<dbReference type="Ensembl" id="ENSCVAT00000032042.1">
    <property type="protein sequence ID" value="ENSCVAP00000016777.1"/>
    <property type="gene ID" value="ENSCVAG00000019780.1"/>
</dbReference>
<evidence type="ECO:0000313" key="7">
    <source>
        <dbReference type="Proteomes" id="UP000265020"/>
    </source>
</evidence>
<proteinExistence type="predicted"/>
<dbReference type="Pfam" id="PF01392">
    <property type="entry name" value="Fz"/>
    <property type="match status" value="1"/>
</dbReference>
<dbReference type="OMA" id="CEVFTSE"/>
<dbReference type="GO" id="GO:0060070">
    <property type="term" value="P:canonical Wnt signaling pathway"/>
    <property type="evidence" value="ECO:0007669"/>
    <property type="project" value="TreeGrafter"/>
</dbReference>
<accession>A0A3Q2DD80</accession>
<comment type="caution">
    <text evidence="3">Lacks conserved residue(s) required for the propagation of feature annotation.</text>
</comment>
<name>A0A3Q2DD80_CYPVA</name>
<reference evidence="6" key="2">
    <citation type="submission" date="2025-09" db="UniProtKB">
        <authorList>
            <consortium name="Ensembl"/>
        </authorList>
    </citation>
    <scope>IDENTIFICATION</scope>
</reference>
<feature type="region of interest" description="Disordered" evidence="4">
    <location>
        <begin position="1"/>
        <end position="20"/>
    </location>
</feature>
<keyword evidence="7" id="KW-1185">Reference proteome</keyword>
<evidence type="ECO:0000256" key="1">
    <source>
        <dbReference type="ARBA" id="ARBA00022473"/>
    </source>
</evidence>
<evidence type="ECO:0000256" key="2">
    <source>
        <dbReference type="ARBA" id="ARBA00023157"/>
    </source>
</evidence>
<dbReference type="AlphaFoldDB" id="A0A3Q2DD80"/>
<protein>
    <recommendedName>
        <fullName evidence="5">FZ domain-containing protein</fullName>
    </recommendedName>
</protein>
<feature type="domain" description="FZ" evidence="5">
    <location>
        <begin position="12"/>
        <end position="101"/>
    </location>
</feature>
<dbReference type="SMART" id="SM00063">
    <property type="entry name" value="FRI"/>
    <property type="match status" value="1"/>
</dbReference>
<evidence type="ECO:0000313" key="6">
    <source>
        <dbReference type="Ensembl" id="ENSCVAP00000016777.1"/>
    </source>
</evidence>
<dbReference type="SUPFAM" id="SSF63501">
    <property type="entry name" value="Frizzled cysteine-rich domain"/>
    <property type="match status" value="1"/>
</dbReference>
<evidence type="ECO:0000259" key="5">
    <source>
        <dbReference type="PROSITE" id="PS50038"/>
    </source>
</evidence>